<evidence type="ECO:0000313" key="5">
    <source>
        <dbReference type="EMBL" id="ENV97779.1"/>
    </source>
</evidence>
<evidence type="ECO:0000256" key="3">
    <source>
        <dbReference type="PIRNR" id="PIRNR000124"/>
    </source>
</evidence>
<dbReference type="InterPro" id="IPR017476">
    <property type="entry name" value="UDP-Glc/GDP-Man"/>
</dbReference>
<gene>
    <name evidence="5" type="ORF">F936_03431</name>
</gene>
<comment type="catalytic activity">
    <reaction evidence="3">
        <text>UDP-alpha-D-glucose + 2 NAD(+) + H2O = UDP-alpha-D-glucuronate + 2 NADH + 3 H(+)</text>
        <dbReference type="Rhea" id="RHEA:23596"/>
        <dbReference type="ChEBI" id="CHEBI:15377"/>
        <dbReference type="ChEBI" id="CHEBI:15378"/>
        <dbReference type="ChEBI" id="CHEBI:57540"/>
        <dbReference type="ChEBI" id="CHEBI:57945"/>
        <dbReference type="ChEBI" id="CHEBI:58052"/>
        <dbReference type="ChEBI" id="CHEBI:58885"/>
        <dbReference type="EC" id="1.1.1.22"/>
    </reaction>
</comment>
<dbReference type="Pfam" id="PF03720">
    <property type="entry name" value="UDPG_MGDP_dh_C"/>
    <property type="match status" value="1"/>
</dbReference>
<dbReference type="PIRSF" id="PIRSF000124">
    <property type="entry name" value="UDPglc_GDPman_dh"/>
    <property type="match status" value="1"/>
</dbReference>
<keyword evidence="3" id="KW-0520">NAD</keyword>
<dbReference type="PIRSF" id="PIRSF500134">
    <property type="entry name" value="UDPglc_DH_bac"/>
    <property type="match status" value="1"/>
</dbReference>
<dbReference type="EMBL" id="APQI01000006">
    <property type="protein sequence ID" value="ENV97779.1"/>
    <property type="molecule type" value="Genomic_DNA"/>
</dbReference>
<dbReference type="Proteomes" id="UP000013024">
    <property type="component" value="Unassembled WGS sequence"/>
</dbReference>
<dbReference type="InterPro" id="IPR036291">
    <property type="entry name" value="NAD(P)-bd_dom_sf"/>
</dbReference>
<dbReference type="EC" id="1.1.1.22" evidence="3"/>
<dbReference type="SUPFAM" id="SSF52413">
    <property type="entry name" value="UDP-glucose/GDP-mannose dehydrogenase C-terminal domain"/>
    <property type="match status" value="1"/>
</dbReference>
<dbReference type="SUPFAM" id="SSF48179">
    <property type="entry name" value="6-phosphogluconate dehydrogenase C-terminal domain-like"/>
    <property type="match status" value="1"/>
</dbReference>
<accession>A0ABN0K3T7</accession>
<dbReference type="Gene3D" id="3.40.50.720">
    <property type="entry name" value="NAD(P)-binding Rossmann-like Domain"/>
    <property type="match status" value="2"/>
</dbReference>
<comment type="caution">
    <text evidence="5">The sequence shown here is derived from an EMBL/GenBank/DDBJ whole genome shotgun (WGS) entry which is preliminary data.</text>
</comment>
<sequence>MKIAVFGTTLHAGVMAALLAEYGNQIYWCTSVTCEENISVLSYQDQDVNNYLNKQRKAGFLKESPFSEIPLDIEVYLFCFSPTQIELALKTVEKLSERPVTHPRLMINGSTFGLHGTEKLKQHLPKDEWVYFPDVIQEGNAINSVLNVKHVIIGVESRDASETMQELLRPFFQFSYQYLFMPILDAEFTKLSISGMLATRISYMNDLAMVAEKLGIDIANVKHGIAADTRIGAAYLSPGVGFGGENFSHDILTLSSTVSETGTKSRLLEQVWAINEQQKEILFRKLWNYYHCSLNGKTVAIWGASFKENTSNIHNSPIHILLAALWAQGVIVRLHDPQALDEIAAIYGHREDLILCTDQYEAVQDAHALCLVTAWKQYWSPDFKQLQQLMKHPLILDGRNIYDPAYVKAKGFAYEGVGRL</sequence>
<dbReference type="SMART" id="SM00984">
    <property type="entry name" value="UDPG_MGDP_dh_C"/>
    <property type="match status" value="1"/>
</dbReference>
<evidence type="ECO:0000313" key="6">
    <source>
        <dbReference type="Proteomes" id="UP000013024"/>
    </source>
</evidence>
<dbReference type="RefSeq" id="WP_005049199.1">
    <property type="nucleotide sequence ID" value="NZ_KB849780.1"/>
</dbReference>
<dbReference type="SUPFAM" id="SSF51735">
    <property type="entry name" value="NAD(P)-binding Rossmann-fold domains"/>
    <property type="match status" value="1"/>
</dbReference>
<dbReference type="InterPro" id="IPR014027">
    <property type="entry name" value="UDP-Glc/GDP-Man_DH_C"/>
</dbReference>
<dbReference type="PANTHER" id="PTHR43750">
    <property type="entry name" value="UDP-GLUCOSE 6-DEHYDROGENASE TUAD"/>
    <property type="match status" value="1"/>
</dbReference>
<evidence type="ECO:0000259" key="4">
    <source>
        <dbReference type="SMART" id="SM00984"/>
    </source>
</evidence>
<evidence type="ECO:0000256" key="2">
    <source>
        <dbReference type="ARBA" id="ARBA00023002"/>
    </source>
</evidence>
<proteinExistence type="inferred from homology"/>
<dbReference type="InterPro" id="IPR028357">
    <property type="entry name" value="UDPglc_DH_bac"/>
</dbReference>
<organism evidence="5 6">
    <name type="scientific">Acinetobacter calcoaceticus DSM 30006 = CIP 81.8</name>
    <dbReference type="NCBI Taxonomy" id="981331"/>
    <lineage>
        <taxon>Bacteria</taxon>
        <taxon>Pseudomonadati</taxon>
        <taxon>Pseudomonadota</taxon>
        <taxon>Gammaproteobacteria</taxon>
        <taxon>Moraxellales</taxon>
        <taxon>Moraxellaceae</taxon>
        <taxon>Acinetobacter</taxon>
        <taxon>Acinetobacter calcoaceticus/baumannii complex</taxon>
    </lineage>
</organism>
<dbReference type="InterPro" id="IPR014026">
    <property type="entry name" value="UDP-Glc/GDP-Man_DH_dimer"/>
</dbReference>
<dbReference type="PANTHER" id="PTHR43750:SF3">
    <property type="entry name" value="UDP-GLUCOSE 6-DEHYDROGENASE TUAD"/>
    <property type="match status" value="1"/>
</dbReference>
<dbReference type="GeneID" id="92918214"/>
<name>A0ABN0K3T7_ACICA</name>
<feature type="domain" description="UDP-glucose/GDP-mannose dehydrogenase C-terminal" evidence="4">
    <location>
        <begin position="300"/>
        <end position="404"/>
    </location>
</feature>
<comment type="similarity">
    <text evidence="3">Belongs to the UDP-glucose/GDP-mannose dehydrogenase family.</text>
</comment>
<dbReference type="Pfam" id="PF00984">
    <property type="entry name" value="UDPG_MGDP_dh"/>
    <property type="match status" value="1"/>
</dbReference>
<keyword evidence="6" id="KW-1185">Reference proteome</keyword>
<dbReference type="InterPro" id="IPR036220">
    <property type="entry name" value="UDP-Glc/GDP-Man_DH_C_sf"/>
</dbReference>
<evidence type="ECO:0000256" key="1">
    <source>
        <dbReference type="ARBA" id="ARBA00015132"/>
    </source>
</evidence>
<dbReference type="NCBIfam" id="TIGR03026">
    <property type="entry name" value="NDP-sugDHase"/>
    <property type="match status" value="1"/>
</dbReference>
<dbReference type="Gene3D" id="1.20.5.100">
    <property type="entry name" value="Cytochrome c1, transmembrane anchor, C-terminal"/>
    <property type="match status" value="1"/>
</dbReference>
<reference evidence="5 6" key="1">
    <citation type="submission" date="2013-02" db="EMBL/GenBank/DDBJ databases">
        <title>The Genome Sequence of Acinetobacter calcoaceticus CIP 81.8.</title>
        <authorList>
            <consortium name="The Broad Institute Genome Sequencing Platform"/>
            <consortium name="The Broad Institute Genome Sequencing Center for Infectious Disease"/>
            <person name="Cerqueira G."/>
            <person name="Feldgarden M."/>
            <person name="Courvalin P."/>
            <person name="Perichon B."/>
            <person name="Grillot-Courvalin C."/>
            <person name="Clermont D."/>
            <person name="Rocha E."/>
            <person name="Yoon E.-J."/>
            <person name="Nemec A."/>
            <person name="Walker B."/>
            <person name="Young S.K."/>
            <person name="Zeng Q."/>
            <person name="Gargeya S."/>
            <person name="Fitzgerald M."/>
            <person name="Haas B."/>
            <person name="Abouelleil A."/>
            <person name="Alvarado L."/>
            <person name="Arachchi H.M."/>
            <person name="Berlin A.M."/>
            <person name="Chapman S.B."/>
            <person name="Dewar J."/>
            <person name="Goldberg J."/>
            <person name="Griggs A."/>
            <person name="Gujja S."/>
            <person name="Hansen M."/>
            <person name="Howarth C."/>
            <person name="Imamovic A."/>
            <person name="Larimer J."/>
            <person name="McCowan C."/>
            <person name="Murphy C."/>
            <person name="Neiman D."/>
            <person name="Pearson M."/>
            <person name="Priest M."/>
            <person name="Roberts A."/>
            <person name="Saif S."/>
            <person name="Shea T."/>
            <person name="Sisk P."/>
            <person name="Sykes S."/>
            <person name="Wortman J."/>
            <person name="Nusbaum C."/>
            <person name="Birren B."/>
        </authorList>
    </citation>
    <scope>NUCLEOTIDE SEQUENCE [LARGE SCALE GENOMIC DNA]</scope>
    <source>
        <strain evidence="5 6">CIP 81.8</strain>
    </source>
</reference>
<dbReference type="InterPro" id="IPR008927">
    <property type="entry name" value="6-PGluconate_DH-like_C_sf"/>
</dbReference>
<keyword evidence="2 3" id="KW-0560">Oxidoreductase</keyword>
<protein>
    <recommendedName>
        <fullName evidence="1 3">UDP-glucose 6-dehydrogenase</fullName>
        <ecNumber evidence="3">1.1.1.22</ecNumber>
    </recommendedName>
</protein>